<gene>
    <name evidence="2" type="ORF">GCM10023196_102410</name>
</gene>
<evidence type="ECO:0000313" key="2">
    <source>
        <dbReference type="EMBL" id="GAA4639707.1"/>
    </source>
</evidence>
<feature type="signal peptide" evidence="1">
    <location>
        <begin position="1"/>
        <end position="27"/>
    </location>
</feature>
<protein>
    <recommendedName>
        <fullName evidence="4">Secreted protein</fullName>
    </recommendedName>
</protein>
<keyword evidence="1" id="KW-0732">Signal</keyword>
<accession>A0ABP8UTD5</accession>
<sequence length="97" mass="10536">MHRRIAVTAVSFAVLAGGLAVGGTAEAGIQGSGVSADVVAQCHAHQVSHPKHWTCVTPGSYCPKAAHGYYGYAVKKPHKRYRCVRYSNGRWRWKRAS</sequence>
<dbReference type="EMBL" id="BAABHK010000028">
    <property type="protein sequence ID" value="GAA4639707.1"/>
    <property type="molecule type" value="Genomic_DNA"/>
</dbReference>
<evidence type="ECO:0000313" key="3">
    <source>
        <dbReference type="Proteomes" id="UP001501442"/>
    </source>
</evidence>
<keyword evidence="3" id="KW-1185">Reference proteome</keyword>
<name>A0ABP8UTD5_9ACTN</name>
<dbReference type="Proteomes" id="UP001501442">
    <property type="component" value="Unassembled WGS sequence"/>
</dbReference>
<proteinExistence type="predicted"/>
<evidence type="ECO:0000256" key="1">
    <source>
        <dbReference type="SAM" id="SignalP"/>
    </source>
</evidence>
<comment type="caution">
    <text evidence="2">The sequence shown here is derived from an EMBL/GenBank/DDBJ whole genome shotgun (WGS) entry which is preliminary data.</text>
</comment>
<reference evidence="3" key="1">
    <citation type="journal article" date="2019" name="Int. J. Syst. Evol. Microbiol.">
        <title>The Global Catalogue of Microorganisms (GCM) 10K type strain sequencing project: providing services to taxonomists for standard genome sequencing and annotation.</title>
        <authorList>
            <consortium name="The Broad Institute Genomics Platform"/>
            <consortium name="The Broad Institute Genome Sequencing Center for Infectious Disease"/>
            <person name="Wu L."/>
            <person name="Ma J."/>
        </authorList>
    </citation>
    <scope>NUCLEOTIDE SEQUENCE [LARGE SCALE GENOMIC DNA]</scope>
    <source>
        <strain evidence="3">JCM 17939</strain>
    </source>
</reference>
<dbReference type="RefSeq" id="WP_345443227.1">
    <property type="nucleotide sequence ID" value="NZ_BAABHK010000028.1"/>
</dbReference>
<organism evidence="2 3">
    <name type="scientific">Actinoallomurus vinaceus</name>
    <dbReference type="NCBI Taxonomy" id="1080074"/>
    <lineage>
        <taxon>Bacteria</taxon>
        <taxon>Bacillati</taxon>
        <taxon>Actinomycetota</taxon>
        <taxon>Actinomycetes</taxon>
        <taxon>Streptosporangiales</taxon>
        <taxon>Thermomonosporaceae</taxon>
        <taxon>Actinoallomurus</taxon>
    </lineage>
</organism>
<feature type="chain" id="PRO_5047284185" description="Secreted protein" evidence="1">
    <location>
        <begin position="28"/>
        <end position="97"/>
    </location>
</feature>
<evidence type="ECO:0008006" key="4">
    <source>
        <dbReference type="Google" id="ProtNLM"/>
    </source>
</evidence>